<keyword evidence="3" id="KW-1185">Reference proteome</keyword>
<evidence type="ECO:0000313" key="3">
    <source>
        <dbReference type="Proteomes" id="UP001597013"/>
    </source>
</evidence>
<dbReference type="SUPFAM" id="SSF56935">
    <property type="entry name" value="Porins"/>
    <property type="match status" value="1"/>
</dbReference>
<dbReference type="RefSeq" id="WP_386129581.1">
    <property type="nucleotide sequence ID" value="NZ_JBHTJL010000009.1"/>
</dbReference>
<keyword evidence="1" id="KW-0732">Signal</keyword>
<dbReference type="Pfam" id="PF10677">
    <property type="entry name" value="DUF2490"/>
    <property type="match status" value="1"/>
</dbReference>
<organism evidence="2 3">
    <name type="scientific">Winogradskyella litorisediminis</name>
    <dbReference type="NCBI Taxonomy" id="1156618"/>
    <lineage>
        <taxon>Bacteria</taxon>
        <taxon>Pseudomonadati</taxon>
        <taxon>Bacteroidota</taxon>
        <taxon>Flavobacteriia</taxon>
        <taxon>Flavobacteriales</taxon>
        <taxon>Flavobacteriaceae</taxon>
        <taxon>Winogradskyella</taxon>
    </lineage>
</organism>
<sequence>MKQLIIALLIAIPLLNVTAQDRETHYSSWNTIDINKKLNDKWSVNTEFNFRRTNFLRDWEQFIIRPFVHYTFENDLDIAMGYSYIKNYNYSDYSSPIDAIEHNIFQQLTIKHKFSTFSFDHRLRFEERFQQNVIETETNSYTIDGIKYRNRFRYKFQITVPLKTFTSNRALRLVVYDEAHLDFGNGLRPEKLDQNWMFLGFSFRASEHIKIRTGYHDIYAKRGDLFINNQVWETTLTYKI</sequence>
<evidence type="ECO:0000313" key="2">
    <source>
        <dbReference type="EMBL" id="MFD1063115.1"/>
    </source>
</evidence>
<dbReference type="InterPro" id="IPR019619">
    <property type="entry name" value="DUF2490"/>
</dbReference>
<reference evidence="3" key="1">
    <citation type="journal article" date="2019" name="Int. J. Syst. Evol. Microbiol.">
        <title>The Global Catalogue of Microorganisms (GCM) 10K type strain sequencing project: providing services to taxonomists for standard genome sequencing and annotation.</title>
        <authorList>
            <consortium name="The Broad Institute Genomics Platform"/>
            <consortium name="The Broad Institute Genome Sequencing Center for Infectious Disease"/>
            <person name="Wu L."/>
            <person name="Ma J."/>
        </authorList>
    </citation>
    <scope>NUCLEOTIDE SEQUENCE [LARGE SCALE GENOMIC DNA]</scope>
    <source>
        <strain evidence="3">CCUG 62215</strain>
    </source>
</reference>
<comment type="caution">
    <text evidence="2">The sequence shown here is derived from an EMBL/GenBank/DDBJ whole genome shotgun (WGS) entry which is preliminary data.</text>
</comment>
<feature type="signal peptide" evidence="1">
    <location>
        <begin position="1"/>
        <end position="19"/>
    </location>
</feature>
<feature type="chain" id="PRO_5045968571" evidence="1">
    <location>
        <begin position="20"/>
        <end position="240"/>
    </location>
</feature>
<evidence type="ECO:0000256" key="1">
    <source>
        <dbReference type="SAM" id="SignalP"/>
    </source>
</evidence>
<protein>
    <submittedName>
        <fullName evidence="2">DUF2490 domain-containing protein</fullName>
    </submittedName>
</protein>
<gene>
    <name evidence="2" type="ORF">ACFQ1Q_07640</name>
</gene>
<name>A0ABW3N950_9FLAO</name>
<accession>A0ABW3N950</accession>
<proteinExistence type="predicted"/>
<dbReference type="Proteomes" id="UP001597013">
    <property type="component" value="Unassembled WGS sequence"/>
</dbReference>
<dbReference type="EMBL" id="JBHTJL010000009">
    <property type="protein sequence ID" value="MFD1063115.1"/>
    <property type="molecule type" value="Genomic_DNA"/>
</dbReference>